<dbReference type="EMBL" id="LAZR01066523">
    <property type="protein sequence ID" value="KKK53402.1"/>
    <property type="molecule type" value="Genomic_DNA"/>
</dbReference>
<comment type="caution">
    <text evidence="2">The sequence shown here is derived from an EMBL/GenBank/DDBJ whole genome shotgun (WGS) entry which is preliminary data.</text>
</comment>
<dbReference type="InterPro" id="IPR014710">
    <property type="entry name" value="RmlC-like_jellyroll"/>
</dbReference>
<dbReference type="Gene3D" id="2.60.120.10">
    <property type="entry name" value="Jelly Rolls"/>
    <property type="match status" value="1"/>
</dbReference>
<accession>A0A0F8W9G6</accession>
<dbReference type="InterPro" id="IPR018490">
    <property type="entry name" value="cNMP-bd_dom_sf"/>
</dbReference>
<gene>
    <name evidence="2" type="ORF">LCGC14_3095130</name>
</gene>
<reference evidence="2" key="1">
    <citation type="journal article" date="2015" name="Nature">
        <title>Complex archaea that bridge the gap between prokaryotes and eukaryotes.</title>
        <authorList>
            <person name="Spang A."/>
            <person name="Saw J.H."/>
            <person name="Jorgensen S.L."/>
            <person name="Zaremba-Niedzwiedzka K."/>
            <person name="Martijn J."/>
            <person name="Lind A.E."/>
            <person name="van Eijk R."/>
            <person name="Schleper C."/>
            <person name="Guy L."/>
            <person name="Ettema T.J."/>
        </authorList>
    </citation>
    <scope>NUCLEOTIDE SEQUENCE</scope>
</reference>
<organism evidence="2">
    <name type="scientific">marine sediment metagenome</name>
    <dbReference type="NCBI Taxonomy" id="412755"/>
    <lineage>
        <taxon>unclassified sequences</taxon>
        <taxon>metagenomes</taxon>
        <taxon>ecological metagenomes</taxon>
    </lineage>
</organism>
<evidence type="ECO:0000313" key="2">
    <source>
        <dbReference type="EMBL" id="KKK53402.1"/>
    </source>
</evidence>
<sequence length="71" mass="7926">MTRAGDLLRRVPFLAALTVTDRRVLAAAANRRRFGRGEAIFHKDERGESLFIIEEGSVRIYLPSPQGADLT</sequence>
<feature type="non-terminal residue" evidence="2">
    <location>
        <position position="71"/>
    </location>
</feature>
<dbReference type="Pfam" id="PF00027">
    <property type="entry name" value="cNMP_binding"/>
    <property type="match status" value="1"/>
</dbReference>
<evidence type="ECO:0000259" key="1">
    <source>
        <dbReference type="PROSITE" id="PS50042"/>
    </source>
</evidence>
<dbReference type="PROSITE" id="PS50042">
    <property type="entry name" value="CNMP_BINDING_3"/>
    <property type="match status" value="1"/>
</dbReference>
<protein>
    <recommendedName>
        <fullName evidence="1">Cyclic nucleotide-binding domain-containing protein</fullName>
    </recommendedName>
</protein>
<dbReference type="InterPro" id="IPR000595">
    <property type="entry name" value="cNMP-bd_dom"/>
</dbReference>
<proteinExistence type="predicted"/>
<dbReference type="CDD" id="cd00038">
    <property type="entry name" value="CAP_ED"/>
    <property type="match status" value="1"/>
</dbReference>
<dbReference type="AlphaFoldDB" id="A0A0F8W9G6"/>
<feature type="domain" description="Cyclic nucleotide-binding" evidence="1">
    <location>
        <begin position="13"/>
        <end position="71"/>
    </location>
</feature>
<dbReference type="SUPFAM" id="SSF51206">
    <property type="entry name" value="cAMP-binding domain-like"/>
    <property type="match status" value="1"/>
</dbReference>
<name>A0A0F8W9G6_9ZZZZ</name>